<feature type="compositionally biased region" description="Acidic residues" evidence="5">
    <location>
        <begin position="27"/>
        <end position="37"/>
    </location>
</feature>
<feature type="compositionally biased region" description="Basic and acidic residues" evidence="5">
    <location>
        <begin position="264"/>
        <end position="274"/>
    </location>
</feature>
<evidence type="ECO:0000313" key="8">
    <source>
        <dbReference type="EMBL" id="KAF6822526.1"/>
    </source>
</evidence>
<feature type="region of interest" description="Disordered" evidence="5">
    <location>
        <begin position="1"/>
        <end position="37"/>
    </location>
</feature>
<dbReference type="GO" id="GO:0008094">
    <property type="term" value="F:ATP-dependent activity, acting on DNA"/>
    <property type="evidence" value="ECO:0007669"/>
    <property type="project" value="TreeGrafter"/>
</dbReference>
<feature type="compositionally biased region" description="Acidic residues" evidence="5">
    <location>
        <begin position="846"/>
        <end position="856"/>
    </location>
</feature>
<feature type="region of interest" description="Disordered" evidence="5">
    <location>
        <begin position="154"/>
        <end position="177"/>
    </location>
</feature>
<dbReference type="InterPro" id="IPR027417">
    <property type="entry name" value="P-loop_NTPase"/>
</dbReference>
<keyword evidence="4" id="KW-0067">ATP-binding</keyword>
<dbReference type="Proteomes" id="UP000654918">
    <property type="component" value="Unassembled WGS sequence"/>
</dbReference>
<keyword evidence="2" id="KW-0378">Hydrolase</keyword>
<dbReference type="InterPro" id="IPR038718">
    <property type="entry name" value="SNF2-like_sf"/>
</dbReference>
<evidence type="ECO:0000256" key="4">
    <source>
        <dbReference type="ARBA" id="ARBA00022840"/>
    </source>
</evidence>
<comment type="caution">
    <text evidence="8">The sequence shown here is derived from an EMBL/GenBank/DDBJ whole genome shotgun (WGS) entry which is preliminary data.</text>
</comment>
<feature type="domain" description="Helicase ATP-binding" evidence="6">
    <location>
        <begin position="411"/>
        <end position="605"/>
    </location>
</feature>
<dbReference type="GO" id="GO:0005524">
    <property type="term" value="F:ATP binding"/>
    <property type="evidence" value="ECO:0007669"/>
    <property type="project" value="UniProtKB-KW"/>
</dbReference>
<dbReference type="SUPFAM" id="SSF52540">
    <property type="entry name" value="P-loop containing nucleoside triphosphate hydrolases"/>
    <property type="match status" value="2"/>
</dbReference>
<dbReference type="PROSITE" id="PS51194">
    <property type="entry name" value="HELICASE_CTER"/>
    <property type="match status" value="1"/>
</dbReference>
<dbReference type="InterPro" id="IPR001650">
    <property type="entry name" value="Helicase_C-like"/>
</dbReference>
<dbReference type="InterPro" id="IPR000330">
    <property type="entry name" value="SNF2_N"/>
</dbReference>
<evidence type="ECO:0000313" key="9">
    <source>
        <dbReference type="Proteomes" id="UP000654918"/>
    </source>
</evidence>
<dbReference type="PANTHER" id="PTHR45626">
    <property type="entry name" value="TRANSCRIPTION TERMINATION FACTOR 2-RELATED"/>
    <property type="match status" value="1"/>
</dbReference>
<dbReference type="CDD" id="cd18793">
    <property type="entry name" value="SF2_C_SNF"/>
    <property type="match status" value="1"/>
</dbReference>
<dbReference type="SMART" id="SM00487">
    <property type="entry name" value="DEXDc"/>
    <property type="match status" value="1"/>
</dbReference>
<dbReference type="EMBL" id="WIGO01000234">
    <property type="protein sequence ID" value="KAF6822526.1"/>
    <property type="molecule type" value="Genomic_DNA"/>
</dbReference>
<feature type="domain" description="Helicase C-terminal" evidence="7">
    <location>
        <begin position="918"/>
        <end position="1080"/>
    </location>
</feature>
<sequence length="1148" mass="129010">MTSPRADKGLKKFKSTKTTKDPFEWNSTDDTDSAEEQGDLARNMLTLQKATRELPQSEDVAERFLQNALIDTDGLNEDGGCDTSATRLQEVDDAPELYVSNDEGHHEDGPPQQDSVKIKQEPGLVADFIAIDASQASPDARAKWTKSRKWVIDLTGGDEDEPNGMNSQRPTVETGPRHIEKRMAELAGKLLNGTLSKEGMSELSRLTAKRRSGNDDTPAVMAQVENGEALSLDFNNPAGSSEATFAKPRKTRQPAAKNAAEFFSRQEADEELKQNGKRSAANDGNSRVNKKPKISAKEKRQMAEGARRMQSMWQLTDAIQERADQGDLPDEPHIEARTTIEQLKQMFNNIPEHADKKVIQDQKKELREAVKAWGRDSVHAMNGKWQVRGLQSVLPNHQLVVGAWVLGRELKKTRDLPRGGILADTMRMGKTIETLSCMVGNQASDSLQDEGKGATLVVCQSGQMIDQWMSEIKKHCNRRFSKNILHYKAGNKMDLDLLASFNVVFTSYCQLRDSIPSAKERTRMMGLISDPAKYQNWLDERTGDLFRIVWYRVVLDEAHMIKNYQSHTAYSCGQLEATNRWAVTGTPLINSHQEFFSYLKFIRFNIGDIGDYKREFCKGLLLTHPFLLEGMMGEYFTLEDILTTKERLKLLKGSETVYEQIGSWDQRHKMSDERMSAVFAEAERRKAPGTTGSRLKDVLDGGHMDYDDEIVPVSRAAESASKDPIPVDDDVDEVNSLDDAEEDADGMAPVAQSHVTGNQSSGNGAGIPSGPTRTPRLNPFGISDFGLHFDMDRQLEYLERLELLEISKCIICKKKPVDPRKGKGKARNCPDCRKIVGEPKRLQPFADDDDETDEGSGSDSQSRRLRKKRKDKEYKMGFDFGGFQPEEDDKKDKKPIRFLQVGDRRPDVPVPPSAKTAALKKTILRWQAESPDDKIIIFSQFDVVMKIVGRMLEAEGIQFAYLSGKMTADARTKAVKEFEKGDEVRVLVASLRAGGMALNLTRVNRVILMELWWNHAIEQQAFGRVFRIEQTKETHFLRFIVHTPIEERMLSMQVDKLLAIDEALQDDGTRAPKFSVEDIASLLGKLVKRDGFMQVVPDYSDGEQDFDDVDTPHAAMNSAAAVDEGTYEALSFRMIMKTTTRVITKTDD</sequence>
<dbReference type="Gene3D" id="3.40.50.10810">
    <property type="entry name" value="Tandem AAA-ATPase domain"/>
    <property type="match status" value="1"/>
</dbReference>
<gene>
    <name evidence="8" type="ORF">CPLU01_11955</name>
</gene>
<dbReference type="InterPro" id="IPR014001">
    <property type="entry name" value="Helicase_ATP-bd"/>
</dbReference>
<dbReference type="CDD" id="cd18008">
    <property type="entry name" value="DEXDc_SHPRH-like"/>
    <property type="match status" value="1"/>
</dbReference>
<evidence type="ECO:0000256" key="3">
    <source>
        <dbReference type="ARBA" id="ARBA00022806"/>
    </source>
</evidence>
<feature type="region of interest" description="Disordered" evidence="5">
    <location>
        <begin position="235"/>
        <end position="298"/>
    </location>
</feature>
<dbReference type="GO" id="GO:0004386">
    <property type="term" value="F:helicase activity"/>
    <property type="evidence" value="ECO:0007669"/>
    <property type="project" value="UniProtKB-KW"/>
</dbReference>
<feature type="region of interest" description="Disordered" evidence="5">
    <location>
        <begin position="840"/>
        <end position="870"/>
    </location>
</feature>
<dbReference type="GO" id="GO:0005634">
    <property type="term" value="C:nucleus"/>
    <property type="evidence" value="ECO:0007669"/>
    <property type="project" value="TreeGrafter"/>
</dbReference>
<feature type="region of interest" description="Disordered" evidence="5">
    <location>
        <begin position="72"/>
        <end position="116"/>
    </location>
</feature>
<feature type="compositionally biased region" description="Polar residues" evidence="5">
    <location>
        <begin position="753"/>
        <end position="762"/>
    </location>
</feature>
<reference evidence="8" key="1">
    <citation type="journal article" date="2020" name="Phytopathology">
        <title>Genome Sequence Resources of Colletotrichum truncatum, C. plurivorum, C. musicola, and C. sojae: Four Species Pathogenic to Soybean (Glycine max).</title>
        <authorList>
            <person name="Rogerio F."/>
            <person name="Boufleur T.R."/>
            <person name="Ciampi-Guillardi M."/>
            <person name="Sukno S.A."/>
            <person name="Thon M.R."/>
            <person name="Massola Junior N.S."/>
            <person name="Baroncelli R."/>
        </authorList>
    </citation>
    <scope>NUCLEOTIDE SEQUENCE</scope>
    <source>
        <strain evidence="8">LFN00145</strain>
    </source>
</reference>
<evidence type="ECO:0000256" key="1">
    <source>
        <dbReference type="ARBA" id="ARBA00022741"/>
    </source>
</evidence>
<dbReference type="GO" id="GO:0016787">
    <property type="term" value="F:hydrolase activity"/>
    <property type="evidence" value="ECO:0007669"/>
    <property type="project" value="UniProtKB-KW"/>
</dbReference>
<accession>A0A8H6N7Q6</accession>
<dbReference type="GO" id="GO:0006281">
    <property type="term" value="P:DNA repair"/>
    <property type="evidence" value="ECO:0007669"/>
    <property type="project" value="TreeGrafter"/>
</dbReference>
<dbReference type="InterPro" id="IPR050628">
    <property type="entry name" value="SNF2_RAD54_helicase_TF"/>
</dbReference>
<keyword evidence="1" id="KW-0547">Nucleotide-binding</keyword>
<keyword evidence="9" id="KW-1185">Reference proteome</keyword>
<evidence type="ECO:0000256" key="5">
    <source>
        <dbReference type="SAM" id="MobiDB-lite"/>
    </source>
</evidence>
<dbReference type="AlphaFoldDB" id="A0A8H6N7Q6"/>
<dbReference type="PROSITE" id="PS51192">
    <property type="entry name" value="HELICASE_ATP_BIND_1"/>
    <property type="match status" value="1"/>
</dbReference>
<name>A0A8H6N7Q6_9PEZI</name>
<feature type="compositionally biased region" description="Basic and acidic residues" evidence="5">
    <location>
        <begin position="1"/>
        <end position="10"/>
    </location>
</feature>
<evidence type="ECO:0000256" key="2">
    <source>
        <dbReference type="ARBA" id="ARBA00022801"/>
    </source>
</evidence>
<feature type="region of interest" description="Disordered" evidence="5">
    <location>
        <begin position="752"/>
        <end position="777"/>
    </location>
</feature>
<evidence type="ECO:0000259" key="7">
    <source>
        <dbReference type="PROSITE" id="PS51194"/>
    </source>
</evidence>
<dbReference type="InterPro" id="IPR049730">
    <property type="entry name" value="SNF2/RAD54-like_C"/>
</dbReference>
<dbReference type="Pfam" id="PF00271">
    <property type="entry name" value="Helicase_C"/>
    <property type="match status" value="1"/>
</dbReference>
<protein>
    <submittedName>
        <fullName evidence="8">SNF2 family domain-containing protein</fullName>
    </submittedName>
</protein>
<dbReference type="Gene3D" id="3.40.50.300">
    <property type="entry name" value="P-loop containing nucleotide triphosphate hydrolases"/>
    <property type="match status" value="1"/>
</dbReference>
<dbReference type="SMART" id="SM00490">
    <property type="entry name" value="HELICc"/>
    <property type="match status" value="1"/>
</dbReference>
<dbReference type="Pfam" id="PF00176">
    <property type="entry name" value="SNF2-rel_dom"/>
    <property type="match status" value="1"/>
</dbReference>
<evidence type="ECO:0000259" key="6">
    <source>
        <dbReference type="PROSITE" id="PS51192"/>
    </source>
</evidence>
<keyword evidence="3" id="KW-0347">Helicase</keyword>
<proteinExistence type="predicted"/>
<organism evidence="8 9">
    <name type="scientific">Colletotrichum plurivorum</name>
    <dbReference type="NCBI Taxonomy" id="2175906"/>
    <lineage>
        <taxon>Eukaryota</taxon>
        <taxon>Fungi</taxon>
        <taxon>Dikarya</taxon>
        <taxon>Ascomycota</taxon>
        <taxon>Pezizomycotina</taxon>
        <taxon>Sordariomycetes</taxon>
        <taxon>Hypocreomycetidae</taxon>
        <taxon>Glomerellales</taxon>
        <taxon>Glomerellaceae</taxon>
        <taxon>Colletotrichum</taxon>
        <taxon>Colletotrichum orchidearum species complex</taxon>
    </lineage>
</organism>
<dbReference type="PANTHER" id="PTHR45626:SF17">
    <property type="entry name" value="HELICASE-LIKE TRANSCRIPTION FACTOR"/>
    <property type="match status" value="1"/>
</dbReference>